<accession>A0ACB9WLC8</accession>
<dbReference type="EMBL" id="CM043798">
    <property type="protein sequence ID" value="KAI4814201.1"/>
    <property type="molecule type" value="Genomic_DNA"/>
</dbReference>
<name>A0ACB9WLC8_CHAAC</name>
<dbReference type="Proteomes" id="UP001057452">
    <property type="component" value="Chromosome 14"/>
</dbReference>
<evidence type="ECO:0000313" key="2">
    <source>
        <dbReference type="Proteomes" id="UP001057452"/>
    </source>
</evidence>
<protein>
    <submittedName>
        <fullName evidence="1">Uncharacterized protein</fullName>
    </submittedName>
</protein>
<sequence length="156" mass="17369">TIRGALVDNVNIELYNALHYHMVNRRLLTKDLKNGMTLNSMYNDLGIYINHYSNGIVTVNCARIIHGNQVATNGVVHVIDRVITSVGNNIKEVLDVTEDLASFRDVVVNSGMFDKLGEPGHFTLFAPTDQAFDKLNPGYLERIMGDKDVIAGTLYM</sequence>
<reference evidence="1" key="1">
    <citation type="submission" date="2022-05" db="EMBL/GenBank/DDBJ databases">
        <title>Chromosome-level genome of Chaenocephalus aceratus.</title>
        <authorList>
            <person name="Park H."/>
        </authorList>
    </citation>
    <scope>NUCLEOTIDE SEQUENCE</scope>
    <source>
        <strain evidence="1">KU_202001</strain>
    </source>
</reference>
<evidence type="ECO:0000313" key="1">
    <source>
        <dbReference type="EMBL" id="KAI4814201.1"/>
    </source>
</evidence>
<feature type="non-terminal residue" evidence="1">
    <location>
        <position position="1"/>
    </location>
</feature>
<proteinExistence type="predicted"/>
<comment type="caution">
    <text evidence="1">The sequence shown here is derived from an EMBL/GenBank/DDBJ whole genome shotgun (WGS) entry which is preliminary data.</text>
</comment>
<gene>
    <name evidence="1" type="ORF">KUCAC02_003405</name>
</gene>
<organism evidence="1 2">
    <name type="scientific">Chaenocephalus aceratus</name>
    <name type="common">Blackfin icefish</name>
    <name type="synonym">Chaenichthys aceratus</name>
    <dbReference type="NCBI Taxonomy" id="36190"/>
    <lineage>
        <taxon>Eukaryota</taxon>
        <taxon>Metazoa</taxon>
        <taxon>Chordata</taxon>
        <taxon>Craniata</taxon>
        <taxon>Vertebrata</taxon>
        <taxon>Euteleostomi</taxon>
        <taxon>Actinopterygii</taxon>
        <taxon>Neopterygii</taxon>
        <taxon>Teleostei</taxon>
        <taxon>Neoteleostei</taxon>
        <taxon>Acanthomorphata</taxon>
        <taxon>Eupercaria</taxon>
        <taxon>Perciformes</taxon>
        <taxon>Notothenioidei</taxon>
        <taxon>Channichthyidae</taxon>
        <taxon>Chaenocephalus</taxon>
    </lineage>
</organism>
<keyword evidence="2" id="KW-1185">Reference proteome</keyword>